<proteinExistence type="predicted"/>
<accession>A0A0V0ZSS5</accession>
<sequence>MKKQLEVIYTLACAFTSIQKVNIARGVEQMNSNIRSEHVLETSFGVIVFASLVMRTPYARKK</sequence>
<protein>
    <submittedName>
        <fullName evidence="1">Uncharacterized protein</fullName>
    </submittedName>
</protein>
<dbReference type="EMBL" id="JYDQ01000101">
    <property type="protein sequence ID" value="KRY15139.1"/>
    <property type="molecule type" value="Genomic_DNA"/>
</dbReference>
<evidence type="ECO:0000313" key="1">
    <source>
        <dbReference type="EMBL" id="KRY15139.1"/>
    </source>
</evidence>
<dbReference type="AlphaFoldDB" id="A0A0V0ZSS5"/>
<organism evidence="1 2">
    <name type="scientific">Trichinella patagoniensis</name>
    <dbReference type="NCBI Taxonomy" id="990121"/>
    <lineage>
        <taxon>Eukaryota</taxon>
        <taxon>Metazoa</taxon>
        <taxon>Ecdysozoa</taxon>
        <taxon>Nematoda</taxon>
        <taxon>Enoplea</taxon>
        <taxon>Dorylaimia</taxon>
        <taxon>Trichinellida</taxon>
        <taxon>Trichinellidae</taxon>
        <taxon>Trichinella</taxon>
    </lineage>
</organism>
<evidence type="ECO:0000313" key="2">
    <source>
        <dbReference type="Proteomes" id="UP000054783"/>
    </source>
</evidence>
<name>A0A0V0ZSS5_9BILA</name>
<dbReference type="Proteomes" id="UP000054783">
    <property type="component" value="Unassembled WGS sequence"/>
</dbReference>
<gene>
    <name evidence="1" type="ORF">T12_6622</name>
</gene>
<reference evidence="1 2" key="1">
    <citation type="submission" date="2015-01" db="EMBL/GenBank/DDBJ databases">
        <title>Evolution of Trichinella species and genotypes.</title>
        <authorList>
            <person name="Korhonen P.K."/>
            <person name="Edoardo P."/>
            <person name="Giuseppe L.R."/>
            <person name="Gasser R.B."/>
        </authorList>
    </citation>
    <scope>NUCLEOTIDE SEQUENCE [LARGE SCALE GENOMIC DNA]</scope>
    <source>
        <strain evidence="1">ISS2496</strain>
    </source>
</reference>
<comment type="caution">
    <text evidence="1">The sequence shown here is derived from an EMBL/GenBank/DDBJ whole genome shotgun (WGS) entry which is preliminary data.</text>
</comment>
<keyword evidence="2" id="KW-1185">Reference proteome</keyword>
<dbReference type="OrthoDB" id="5917250at2759"/>